<dbReference type="EMBL" id="JANIPJ010000014">
    <property type="protein sequence ID" value="MCR2806061.1"/>
    <property type="molecule type" value="Genomic_DNA"/>
</dbReference>
<evidence type="ECO:0000313" key="3">
    <source>
        <dbReference type="Proteomes" id="UP001141950"/>
    </source>
</evidence>
<accession>A0A9X2SAB8</accession>
<proteinExistence type="predicted"/>
<keyword evidence="1" id="KW-0812">Transmembrane</keyword>
<organism evidence="2 3">
    <name type="scientific">Paenibacillus soyae</name>
    <dbReference type="NCBI Taxonomy" id="2969249"/>
    <lineage>
        <taxon>Bacteria</taxon>
        <taxon>Bacillati</taxon>
        <taxon>Bacillota</taxon>
        <taxon>Bacilli</taxon>
        <taxon>Bacillales</taxon>
        <taxon>Paenibacillaceae</taxon>
        <taxon>Paenibacillus</taxon>
    </lineage>
</organism>
<feature type="transmembrane region" description="Helical" evidence="1">
    <location>
        <begin position="24"/>
        <end position="43"/>
    </location>
</feature>
<reference evidence="2" key="1">
    <citation type="submission" date="2022-08" db="EMBL/GenBank/DDBJ databases">
        <title>The genomic sequence of strain Paenibacillus sp. SCIV0701.</title>
        <authorList>
            <person name="Zhao H."/>
        </authorList>
    </citation>
    <scope>NUCLEOTIDE SEQUENCE</scope>
    <source>
        <strain evidence="2">SCIV0701</strain>
    </source>
</reference>
<keyword evidence="1" id="KW-0472">Membrane</keyword>
<evidence type="ECO:0000256" key="1">
    <source>
        <dbReference type="SAM" id="Phobius"/>
    </source>
</evidence>
<keyword evidence="3" id="KW-1185">Reference proteome</keyword>
<name>A0A9X2SAB8_9BACL</name>
<keyword evidence="1" id="KW-1133">Transmembrane helix</keyword>
<sequence>MITILNNDVNLALSMRVFAGMSRTSALVLRLYGIWAVLPSFFLPATG</sequence>
<evidence type="ECO:0000313" key="2">
    <source>
        <dbReference type="EMBL" id="MCR2806061.1"/>
    </source>
</evidence>
<gene>
    <name evidence="2" type="ORF">NQZ67_19430</name>
</gene>
<protein>
    <submittedName>
        <fullName evidence="2">Uncharacterized protein</fullName>
    </submittedName>
</protein>
<comment type="caution">
    <text evidence="2">The sequence shown here is derived from an EMBL/GenBank/DDBJ whole genome shotgun (WGS) entry which is preliminary data.</text>
</comment>
<dbReference type="AlphaFoldDB" id="A0A9X2SAB8"/>
<dbReference type="Proteomes" id="UP001141950">
    <property type="component" value="Unassembled WGS sequence"/>
</dbReference>